<dbReference type="Gene3D" id="2.130.10.10">
    <property type="entry name" value="YVTN repeat-like/Quinoprotein amine dehydrogenase"/>
    <property type="match status" value="1"/>
</dbReference>
<proteinExistence type="predicted"/>
<dbReference type="AlphaFoldDB" id="A0A932CNG6"/>
<accession>A0A932CNG6</accession>
<dbReference type="Proteomes" id="UP000769766">
    <property type="component" value="Unassembled WGS sequence"/>
</dbReference>
<gene>
    <name evidence="2" type="ORF">HYY20_05650</name>
</gene>
<evidence type="ECO:0000256" key="1">
    <source>
        <dbReference type="SAM" id="SignalP"/>
    </source>
</evidence>
<evidence type="ECO:0000313" key="3">
    <source>
        <dbReference type="Proteomes" id="UP000769766"/>
    </source>
</evidence>
<evidence type="ECO:0000313" key="2">
    <source>
        <dbReference type="EMBL" id="MBI2876347.1"/>
    </source>
</evidence>
<comment type="caution">
    <text evidence="2">The sequence shown here is derived from an EMBL/GenBank/DDBJ whole genome shotgun (WGS) entry which is preliminary data.</text>
</comment>
<protein>
    <submittedName>
        <fullName evidence="2">Uncharacterized protein</fullName>
    </submittedName>
</protein>
<dbReference type="InterPro" id="IPR015943">
    <property type="entry name" value="WD40/YVTN_repeat-like_dom_sf"/>
</dbReference>
<reference evidence="2" key="1">
    <citation type="submission" date="2020-07" db="EMBL/GenBank/DDBJ databases">
        <title>Huge and variable diversity of episymbiotic CPR bacteria and DPANN archaea in groundwater ecosystems.</title>
        <authorList>
            <person name="He C.Y."/>
            <person name="Keren R."/>
            <person name="Whittaker M."/>
            <person name="Farag I.F."/>
            <person name="Doudna J."/>
            <person name="Cate J.H.D."/>
            <person name="Banfield J.F."/>
        </authorList>
    </citation>
    <scope>NUCLEOTIDE SEQUENCE</scope>
    <source>
        <strain evidence="2">NC_groundwater_672_Ag_B-0.1um_62_36</strain>
    </source>
</reference>
<keyword evidence="1" id="KW-0732">Signal</keyword>
<name>A0A932CNG6_UNCTE</name>
<feature type="signal peptide" evidence="1">
    <location>
        <begin position="1"/>
        <end position="32"/>
    </location>
</feature>
<organism evidence="2 3">
    <name type="scientific">Tectimicrobiota bacterium</name>
    <dbReference type="NCBI Taxonomy" id="2528274"/>
    <lineage>
        <taxon>Bacteria</taxon>
        <taxon>Pseudomonadati</taxon>
        <taxon>Nitrospinota/Tectimicrobiota group</taxon>
        <taxon>Candidatus Tectimicrobiota</taxon>
    </lineage>
</organism>
<feature type="chain" id="PRO_5037771909" evidence="1">
    <location>
        <begin position="33"/>
        <end position="439"/>
    </location>
</feature>
<dbReference type="SUPFAM" id="SSF75011">
    <property type="entry name" value="3-carboxy-cis,cis-mucoante lactonizing enzyme"/>
    <property type="match status" value="1"/>
</dbReference>
<sequence>MKKNTWRISKTAWVLLLLIGLYVAGTSQPARAVTPWVTGDVFVGVSGGSYQVYDNTGVFKETISDGLGGFTTGCAFNLSLDKLYTTNFSNAQVVVYNDPSPHSIAQFISTGRSPTESVVFASNGHFFVGGPINPDIEEYDAAGNLIDTDTVAADGTGGPDWIDLAADQATMFFASEGRDIRRFDVVNDVQLPNFATLPGVGNAFALRLLPPGDGSGGLLVADGLEVKRLDGAGNVVQTYDVAGEDSWFALNLDPNGTSFWSGNFGTANFYRFNIASGAVEVGPINTGTGPSTLFGICLKGELTAAQPKEGRMTGGGSVFQGSRVTHGFQLHCDASQGPNNLEVNWNGNRFHLETLTSAACSDAPNIDEAPPVAGFDTYKGEGTGRYNGVSGATAAWTFTDAGEPGGGDFAEIVITDANGNNVLTVSGFLNRGNHQAHKE</sequence>
<dbReference type="EMBL" id="JACPRF010000174">
    <property type="protein sequence ID" value="MBI2876347.1"/>
    <property type="molecule type" value="Genomic_DNA"/>
</dbReference>